<accession>A0AAN7W133</accession>
<dbReference type="SUPFAM" id="SSF54001">
    <property type="entry name" value="Cysteine proteinases"/>
    <property type="match status" value="1"/>
</dbReference>
<keyword evidence="5" id="KW-0175">Coiled coil</keyword>
<organism evidence="8 9">
    <name type="scientific">Arxiozyma heterogenica</name>
    <dbReference type="NCBI Taxonomy" id="278026"/>
    <lineage>
        <taxon>Eukaryota</taxon>
        <taxon>Fungi</taxon>
        <taxon>Dikarya</taxon>
        <taxon>Ascomycota</taxon>
        <taxon>Saccharomycotina</taxon>
        <taxon>Saccharomycetes</taxon>
        <taxon>Saccharomycetales</taxon>
        <taxon>Saccharomycetaceae</taxon>
        <taxon>Arxiozyma</taxon>
    </lineage>
</organism>
<dbReference type="PROSITE" id="PS50600">
    <property type="entry name" value="ULP_PROTEASE"/>
    <property type="match status" value="1"/>
</dbReference>
<protein>
    <recommendedName>
        <fullName evidence="7">Ubiquitin-like protease family profile domain-containing protein</fullName>
    </recommendedName>
</protein>
<comment type="similarity">
    <text evidence="1">Belongs to the peptidase C48 family.</text>
</comment>
<dbReference type="GO" id="GO:0016926">
    <property type="term" value="P:protein desumoylation"/>
    <property type="evidence" value="ECO:0007669"/>
    <property type="project" value="TreeGrafter"/>
</dbReference>
<dbReference type="Proteomes" id="UP001306508">
    <property type="component" value="Unassembled WGS sequence"/>
</dbReference>
<feature type="compositionally biased region" description="Low complexity" evidence="6">
    <location>
        <begin position="74"/>
        <end position="86"/>
    </location>
</feature>
<feature type="domain" description="Ubiquitin-like protease family profile" evidence="7">
    <location>
        <begin position="413"/>
        <end position="571"/>
    </location>
</feature>
<dbReference type="InterPro" id="IPR003653">
    <property type="entry name" value="Peptidase_C48_C"/>
</dbReference>
<dbReference type="Gene3D" id="3.30.310.130">
    <property type="entry name" value="Ubiquitin-related"/>
    <property type="match status" value="1"/>
</dbReference>
<keyword evidence="9" id="KW-1185">Reference proteome</keyword>
<dbReference type="FunFam" id="3.30.310.130:FF:000008">
    <property type="entry name" value="Ubiquitin-like-specific protease 1"/>
    <property type="match status" value="1"/>
</dbReference>
<dbReference type="PANTHER" id="PTHR12606">
    <property type="entry name" value="SENTRIN/SUMO-SPECIFIC PROTEASE"/>
    <property type="match status" value="1"/>
</dbReference>
<dbReference type="PANTHER" id="PTHR12606:SF154">
    <property type="entry name" value="UBIQUITIN-LIKE-SPECIFIC PROTEASE 1"/>
    <property type="match status" value="1"/>
</dbReference>
<sequence length="598" mass="70027">MSVANYKKPKLSNPYSPIYSPISIHSVKKFDIDKNARSVSFYNPKRRINNSYVMNRSLTVSDLEHSLPPNENVSSSRSSPDTSSSTSVFNIVQSAGKTLFNSRPHTSSNKLKRYSEKGYLFITNKQRKLDLENRKESHANPAPNVTSKKVESLTFSKDPFGWDKWKTTEFGKGSNAASQSNNYGTTFIRRDKLFNRSTNNLGNDIELIKRGYSREVSYLRQIFNGEYQIPKIIADERENQLRLIDEDKKLSQEWLENELKKRKSFDTKNEHSFKKSIIDLTERIKHVLLNHQPSNKIDKVKVNNEDNSDDLIFIKERKYKQASLQRKREKYLEESERFRKELLRLQNEFKNYKQLLEERKQIQNKIKKQREEEAKKQREQQVLIPNISDKDLSSVKSTLQRHDNAILFSKDNIEVTIRDFKTLAPRRWLNDTIIEFFMKYIERNVPQTVAFNSFFYSNLSQRGYQGVRRWMKRKKVEIKNLKKIFVPINLNESHWALGFIDIQRKRIIYVDSLSQGPSSISLTILNNLKSYVIEESKNTIGENFELIHGDCPQQPNGFDCGIYVCMNALYLSKDSELTFTSKDAVNMRNYIGHLILKG</sequence>
<dbReference type="EMBL" id="JAWIZZ010000051">
    <property type="protein sequence ID" value="KAK5778896.1"/>
    <property type="molecule type" value="Genomic_DNA"/>
</dbReference>
<feature type="coiled-coil region" evidence="5">
    <location>
        <begin position="321"/>
        <end position="379"/>
    </location>
</feature>
<keyword evidence="2" id="KW-0645">Protease</keyword>
<evidence type="ECO:0000313" key="9">
    <source>
        <dbReference type="Proteomes" id="UP001306508"/>
    </source>
</evidence>
<dbReference type="GO" id="GO:0016929">
    <property type="term" value="F:deSUMOylase activity"/>
    <property type="evidence" value="ECO:0007669"/>
    <property type="project" value="TreeGrafter"/>
</dbReference>
<reference evidence="9" key="1">
    <citation type="submission" date="2023-07" db="EMBL/GenBank/DDBJ databases">
        <title>A draft genome of Kazachstania heterogenica Y-27499.</title>
        <authorList>
            <person name="Donic C."/>
            <person name="Kralova J.S."/>
            <person name="Fidel L."/>
            <person name="Ben-Dor S."/>
            <person name="Jung S."/>
        </authorList>
    </citation>
    <scope>NUCLEOTIDE SEQUENCE [LARGE SCALE GENOMIC DNA]</scope>
    <source>
        <strain evidence="9">Y27499</strain>
    </source>
</reference>
<dbReference type="Pfam" id="PF02902">
    <property type="entry name" value="Peptidase_C48"/>
    <property type="match status" value="1"/>
</dbReference>
<evidence type="ECO:0000256" key="3">
    <source>
        <dbReference type="ARBA" id="ARBA00022801"/>
    </source>
</evidence>
<evidence type="ECO:0000256" key="6">
    <source>
        <dbReference type="SAM" id="MobiDB-lite"/>
    </source>
</evidence>
<dbReference type="GO" id="GO:0006508">
    <property type="term" value="P:proteolysis"/>
    <property type="evidence" value="ECO:0007669"/>
    <property type="project" value="UniProtKB-KW"/>
</dbReference>
<evidence type="ECO:0000256" key="2">
    <source>
        <dbReference type="ARBA" id="ARBA00022670"/>
    </source>
</evidence>
<name>A0AAN7W133_9SACH</name>
<proteinExistence type="inferred from homology"/>
<evidence type="ECO:0000256" key="4">
    <source>
        <dbReference type="ARBA" id="ARBA00022807"/>
    </source>
</evidence>
<evidence type="ECO:0000256" key="1">
    <source>
        <dbReference type="ARBA" id="ARBA00005234"/>
    </source>
</evidence>
<dbReference type="Gene3D" id="1.10.418.20">
    <property type="match status" value="1"/>
</dbReference>
<dbReference type="GO" id="GO:0005634">
    <property type="term" value="C:nucleus"/>
    <property type="evidence" value="ECO:0007669"/>
    <property type="project" value="TreeGrafter"/>
</dbReference>
<dbReference type="InterPro" id="IPR038765">
    <property type="entry name" value="Papain-like_cys_pep_sf"/>
</dbReference>
<keyword evidence="4" id="KW-0788">Thiol protease</keyword>
<evidence type="ECO:0000256" key="5">
    <source>
        <dbReference type="SAM" id="Coils"/>
    </source>
</evidence>
<gene>
    <name evidence="8" type="ORF">RI543_003823</name>
</gene>
<keyword evidence="3" id="KW-0378">Hydrolase</keyword>
<dbReference type="AlphaFoldDB" id="A0AAN7W133"/>
<evidence type="ECO:0000259" key="7">
    <source>
        <dbReference type="PROSITE" id="PS50600"/>
    </source>
</evidence>
<comment type="caution">
    <text evidence="8">The sequence shown here is derived from an EMBL/GenBank/DDBJ whole genome shotgun (WGS) entry which is preliminary data.</text>
</comment>
<evidence type="ECO:0000313" key="8">
    <source>
        <dbReference type="EMBL" id="KAK5778896.1"/>
    </source>
</evidence>
<feature type="region of interest" description="Disordered" evidence="6">
    <location>
        <begin position="63"/>
        <end position="86"/>
    </location>
</feature>